<organism evidence="8">
    <name type="scientific">Lygus hesperus</name>
    <name type="common">Western plant bug</name>
    <dbReference type="NCBI Taxonomy" id="30085"/>
    <lineage>
        <taxon>Eukaryota</taxon>
        <taxon>Metazoa</taxon>
        <taxon>Ecdysozoa</taxon>
        <taxon>Arthropoda</taxon>
        <taxon>Hexapoda</taxon>
        <taxon>Insecta</taxon>
        <taxon>Pterygota</taxon>
        <taxon>Neoptera</taxon>
        <taxon>Paraneoptera</taxon>
        <taxon>Hemiptera</taxon>
        <taxon>Heteroptera</taxon>
        <taxon>Panheteroptera</taxon>
        <taxon>Cimicomorpha</taxon>
        <taxon>Miridae</taxon>
        <taxon>Mirini</taxon>
        <taxon>Lygus</taxon>
    </lineage>
</organism>
<dbReference type="InterPro" id="IPR018305">
    <property type="entry name" value="Ribosomal_m50"/>
</dbReference>
<gene>
    <name evidence="8" type="primary">Mrpl50_2</name>
    <name evidence="9" type="synonym">Mrpl50_1</name>
    <name evidence="10" type="synonym">Mrpl50_3</name>
    <name evidence="9" type="ORF">CM83_71355</name>
    <name evidence="8" type="ORF">CM83_71363</name>
    <name evidence="10" type="ORF">CM83_71364</name>
</gene>
<feature type="non-terminal residue" evidence="8">
    <location>
        <position position="1"/>
    </location>
</feature>
<evidence type="ECO:0000256" key="4">
    <source>
        <dbReference type="ARBA" id="ARBA00023128"/>
    </source>
</evidence>
<evidence type="ECO:0000256" key="2">
    <source>
        <dbReference type="ARBA" id="ARBA00008860"/>
    </source>
</evidence>
<dbReference type="EMBL" id="GBHO01037760">
    <property type="protein sequence ID" value="JAG05844.1"/>
    <property type="molecule type" value="Transcribed_RNA"/>
</dbReference>
<evidence type="ECO:0000313" key="10">
    <source>
        <dbReference type="EMBL" id="JAG11641.1"/>
    </source>
</evidence>
<comment type="subcellular location">
    <subcellularLocation>
        <location evidence="1">Mitochondrion</location>
    </subcellularLocation>
</comment>
<dbReference type="PANTHER" id="PTHR31542">
    <property type="entry name" value="39A RIBOSOMAL PROTEIN L50, MITOCHONDRIAL"/>
    <property type="match status" value="1"/>
</dbReference>
<dbReference type="EMBL" id="GBHO01031963">
    <property type="protein sequence ID" value="JAG11641.1"/>
    <property type="molecule type" value="Transcribed_RNA"/>
</dbReference>
<sequence>RILPKMAALIKHVLSKTNQNILGNQLPALNFVQQRYYRAQNASKQNKVKPKKIEKVPIPETRKLKSIGDSMASRGFLRCQDDYTPPADAEEQLASMFATVVGSQPSNLRTVIPPQHKFALFGSCFETFNHSIPNSILHRINTFGDLIEFYLTPVDTTLPLDKFKTVDLPPNLHVQYEPIRFHPDDDKMFNGQTAFPKSNTLVTGLRTKRKYKGHIQTDTWPLDY</sequence>
<dbReference type="PANTHER" id="PTHR31542:SF1">
    <property type="entry name" value="LARGE RIBOSOMAL SUBUNIT PROTEIN ML50"/>
    <property type="match status" value="1"/>
</dbReference>
<evidence type="ECO:0000313" key="9">
    <source>
        <dbReference type="EMBL" id="JAG05844.1"/>
    </source>
</evidence>
<evidence type="ECO:0000256" key="3">
    <source>
        <dbReference type="ARBA" id="ARBA00022980"/>
    </source>
</evidence>
<keyword evidence="3 8" id="KW-0689">Ribosomal protein</keyword>
<evidence type="ECO:0000256" key="6">
    <source>
        <dbReference type="ARBA" id="ARBA00035183"/>
    </source>
</evidence>
<comment type="similarity">
    <text evidence="2">Belongs to the mitochondrion-specific ribosomal protein mL50 family.</text>
</comment>
<dbReference type="EMBL" id="GBHO01044713">
    <property type="protein sequence ID" value="JAF98890.1"/>
    <property type="molecule type" value="Transcribed_RNA"/>
</dbReference>
<evidence type="ECO:0000256" key="7">
    <source>
        <dbReference type="ARBA" id="ARBA00035398"/>
    </source>
</evidence>
<evidence type="ECO:0000256" key="5">
    <source>
        <dbReference type="ARBA" id="ARBA00023274"/>
    </source>
</evidence>
<evidence type="ECO:0000256" key="1">
    <source>
        <dbReference type="ARBA" id="ARBA00004173"/>
    </source>
</evidence>
<evidence type="ECO:0000313" key="8">
    <source>
        <dbReference type="EMBL" id="JAF98890.1"/>
    </source>
</evidence>
<protein>
    <recommendedName>
        <fullName evidence="6">Large ribosomal subunit protein mL50</fullName>
    </recommendedName>
    <alternativeName>
        <fullName evidence="7">39S ribosomal protein L50, mitochondrial</fullName>
    </alternativeName>
</protein>
<reference evidence="8" key="1">
    <citation type="journal article" date="2014" name="PLoS ONE">
        <title>Transcriptome-Based Identification of ABC Transporters in the Western Tarnished Plant Bug Lygus hesperus.</title>
        <authorList>
            <person name="Hull J.J."/>
            <person name="Chaney K."/>
            <person name="Geib S.M."/>
            <person name="Fabrick J.A."/>
            <person name="Brent C.S."/>
            <person name="Walsh D."/>
            <person name="Lavine L.C."/>
        </authorList>
    </citation>
    <scope>NUCLEOTIDE SEQUENCE</scope>
</reference>
<reference evidence="8" key="2">
    <citation type="submission" date="2014-07" db="EMBL/GenBank/DDBJ databases">
        <authorList>
            <person name="Hull J."/>
        </authorList>
    </citation>
    <scope>NUCLEOTIDE SEQUENCE</scope>
</reference>
<dbReference type="AlphaFoldDB" id="A0A0A9VUK3"/>
<dbReference type="GO" id="GO:0005762">
    <property type="term" value="C:mitochondrial large ribosomal subunit"/>
    <property type="evidence" value="ECO:0007669"/>
    <property type="project" value="TreeGrafter"/>
</dbReference>
<accession>A0A0A9VUK3</accession>
<keyword evidence="5" id="KW-0687">Ribonucleoprotein</keyword>
<keyword evidence="4" id="KW-0496">Mitochondrion</keyword>
<name>A0A0A9VUK3_LYGHE</name>
<proteinExistence type="inferred from homology"/>